<accession>A0A2I0R276</accession>
<comment type="caution">
    <text evidence="1">The sequence shown here is derived from an EMBL/GenBank/DDBJ whole genome shotgun (WGS) entry which is preliminary data.</text>
</comment>
<reference evidence="1 2" key="1">
    <citation type="submission" date="2017-12" db="EMBL/GenBank/DDBJ databases">
        <title>The draft genome sequence of Brumimicrobium saltpan LHR20.</title>
        <authorList>
            <person name="Do Z.-J."/>
            <person name="Luo H.-R."/>
        </authorList>
    </citation>
    <scope>NUCLEOTIDE SEQUENCE [LARGE SCALE GENOMIC DNA]</scope>
    <source>
        <strain evidence="1 2">LHR20</strain>
    </source>
</reference>
<dbReference type="RefSeq" id="WP_101334475.1">
    <property type="nucleotide sequence ID" value="NZ_PJNI01000008.1"/>
</dbReference>
<organism evidence="1 2">
    <name type="scientific">Brumimicrobium salinarum</name>
    <dbReference type="NCBI Taxonomy" id="2058658"/>
    <lineage>
        <taxon>Bacteria</taxon>
        <taxon>Pseudomonadati</taxon>
        <taxon>Bacteroidota</taxon>
        <taxon>Flavobacteriia</taxon>
        <taxon>Flavobacteriales</taxon>
        <taxon>Crocinitomicaceae</taxon>
        <taxon>Brumimicrobium</taxon>
    </lineage>
</organism>
<dbReference type="Proteomes" id="UP000236654">
    <property type="component" value="Unassembled WGS sequence"/>
</dbReference>
<dbReference type="Gene3D" id="3.40.50.1820">
    <property type="entry name" value="alpha/beta hydrolase"/>
    <property type="match status" value="1"/>
</dbReference>
<dbReference type="AlphaFoldDB" id="A0A2I0R276"/>
<evidence type="ECO:0008006" key="3">
    <source>
        <dbReference type="Google" id="ProtNLM"/>
    </source>
</evidence>
<evidence type="ECO:0000313" key="2">
    <source>
        <dbReference type="Proteomes" id="UP000236654"/>
    </source>
</evidence>
<dbReference type="OrthoDB" id="975949at2"/>
<evidence type="ECO:0000313" key="1">
    <source>
        <dbReference type="EMBL" id="PKR80693.1"/>
    </source>
</evidence>
<protein>
    <recommendedName>
        <fullName evidence="3">Alpha/beta hydrolase</fullName>
    </recommendedName>
</protein>
<name>A0A2I0R276_9FLAO</name>
<dbReference type="EMBL" id="PJNI01000008">
    <property type="protein sequence ID" value="PKR80693.1"/>
    <property type="molecule type" value="Genomic_DNA"/>
</dbReference>
<keyword evidence="2" id="KW-1185">Reference proteome</keyword>
<sequence>MIAPDGLDDNNFYSWSQRQWWTRKLFRRWVKKPKELMSISKVLSKLKLIDPKIVDFLDFYTSDPEKFERAYQTWSAFRKLRPSEEKVKEVLQKHQVNFNLIVGEYDKIITPKSAKQFASKVKQLDQLKLLPFGHDIFKPHIKEELFDIMMFEEL</sequence>
<gene>
    <name evidence="1" type="ORF">CW751_07945</name>
</gene>
<dbReference type="SUPFAM" id="SSF53474">
    <property type="entry name" value="alpha/beta-Hydrolases"/>
    <property type="match status" value="1"/>
</dbReference>
<proteinExistence type="predicted"/>
<dbReference type="InterPro" id="IPR029058">
    <property type="entry name" value="AB_hydrolase_fold"/>
</dbReference>